<dbReference type="AlphaFoldDB" id="A0A445EEB8"/>
<feature type="region of interest" description="Disordered" evidence="1">
    <location>
        <begin position="1"/>
        <end position="32"/>
    </location>
</feature>
<sequence>MARLTIVPRKREEEERRVSCPPPPQQNPNPNKILTQSIPNVSFLSVSGSSIHSMMTCVPLLSFDLNLCSRMSFDLLCSQMSFDPLLLFLLSFDPLLVELRSSAPLLVELRSSLLAFITAGHHSIITALVFDMDFKIKLFTIDGKRVKFTIWDTDGKNL</sequence>
<dbReference type="Proteomes" id="UP000289738">
    <property type="component" value="Chromosome A02"/>
</dbReference>
<comment type="caution">
    <text evidence="2">The sequence shown here is derived from an EMBL/GenBank/DDBJ whole genome shotgun (WGS) entry which is preliminary data.</text>
</comment>
<accession>A0A445EEB8</accession>
<evidence type="ECO:0000313" key="3">
    <source>
        <dbReference type="Proteomes" id="UP000289738"/>
    </source>
</evidence>
<keyword evidence="3" id="KW-1185">Reference proteome</keyword>
<reference evidence="2 3" key="1">
    <citation type="submission" date="2019-01" db="EMBL/GenBank/DDBJ databases">
        <title>Sequencing of cultivated peanut Arachis hypogaea provides insights into genome evolution and oil improvement.</title>
        <authorList>
            <person name="Chen X."/>
        </authorList>
    </citation>
    <scope>NUCLEOTIDE SEQUENCE [LARGE SCALE GENOMIC DNA]</scope>
    <source>
        <strain evidence="3">cv. Fuhuasheng</strain>
        <tissue evidence="2">Leaves</tissue>
    </source>
</reference>
<proteinExistence type="predicted"/>
<feature type="compositionally biased region" description="Basic and acidic residues" evidence="1">
    <location>
        <begin position="9"/>
        <end position="18"/>
    </location>
</feature>
<evidence type="ECO:0000256" key="1">
    <source>
        <dbReference type="SAM" id="MobiDB-lite"/>
    </source>
</evidence>
<evidence type="ECO:0000313" key="2">
    <source>
        <dbReference type="EMBL" id="RYR73874.1"/>
    </source>
</evidence>
<protein>
    <submittedName>
        <fullName evidence="2">Uncharacterized protein</fullName>
    </submittedName>
</protein>
<gene>
    <name evidence="2" type="ORF">Ahy_A02g008425</name>
</gene>
<dbReference type="EMBL" id="SDMP01000002">
    <property type="protein sequence ID" value="RYR73874.1"/>
    <property type="molecule type" value="Genomic_DNA"/>
</dbReference>
<organism evidence="2 3">
    <name type="scientific">Arachis hypogaea</name>
    <name type="common">Peanut</name>
    <dbReference type="NCBI Taxonomy" id="3818"/>
    <lineage>
        <taxon>Eukaryota</taxon>
        <taxon>Viridiplantae</taxon>
        <taxon>Streptophyta</taxon>
        <taxon>Embryophyta</taxon>
        <taxon>Tracheophyta</taxon>
        <taxon>Spermatophyta</taxon>
        <taxon>Magnoliopsida</taxon>
        <taxon>eudicotyledons</taxon>
        <taxon>Gunneridae</taxon>
        <taxon>Pentapetalae</taxon>
        <taxon>rosids</taxon>
        <taxon>fabids</taxon>
        <taxon>Fabales</taxon>
        <taxon>Fabaceae</taxon>
        <taxon>Papilionoideae</taxon>
        <taxon>50 kb inversion clade</taxon>
        <taxon>dalbergioids sensu lato</taxon>
        <taxon>Dalbergieae</taxon>
        <taxon>Pterocarpus clade</taxon>
        <taxon>Arachis</taxon>
    </lineage>
</organism>
<name>A0A445EEB8_ARAHY</name>